<evidence type="ECO:0000313" key="5">
    <source>
        <dbReference type="Proteomes" id="UP000282800"/>
    </source>
</evidence>
<evidence type="ECO:0000259" key="1">
    <source>
        <dbReference type="Pfam" id="PF14341"/>
    </source>
</evidence>
<dbReference type="EMBL" id="RFFN01000001">
    <property type="protein sequence ID" value="RMH99749.1"/>
    <property type="molecule type" value="Genomic_DNA"/>
</dbReference>
<reference evidence="2 4" key="1">
    <citation type="submission" date="2018-10" db="EMBL/GenBank/DDBJ databases">
        <title>Pseudomonas songnenensis NEAU-ST5-5(T) genome.</title>
        <authorList>
            <person name="Pengp J."/>
            <person name="Liu Z.-P."/>
        </authorList>
    </citation>
    <scope>NUCLEOTIDE SEQUENCE [LARGE SCALE GENOMIC DNA]</scope>
    <source>
        <strain evidence="2 4">NEAU-ST5-5</strain>
    </source>
</reference>
<proteinExistence type="predicted"/>
<feature type="domain" description="Type 4 fimbrial biogenesis protein PilX N-terminal" evidence="1">
    <location>
        <begin position="7"/>
        <end position="53"/>
    </location>
</feature>
<name>A0A482U954_9PSED</name>
<keyword evidence="4" id="KW-1185">Reference proteome</keyword>
<reference evidence="3 5" key="2">
    <citation type="submission" date="2019-01" db="EMBL/GenBank/DDBJ databases">
        <title>High-quality draft genome of. Pseudomonas songnenensis str. L103, a full-fledged denitrifier isolated from 100 meters deep aquifer in a heavily nitrogen fertilized agricultural area.</title>
        <authorList>
            <person name="Liu M."/>
            <person name="Liu B."/>
        </authorList>
    </citation>
    <scope>NUCLEOTIDE SEQUENCE [LARGE SCALE GENOMIC DNA]</scope>
    <source>
        <strain evidence="3 5">L103</strain>
    </source>
</reference>
<dbReference type="Pfam" id="PF14341">
    <property type="entry name" value="PilX_N"/>
    <property type="match status" value="1"/>
</dbReference>
<evidence type="ECO:0000313" key="3">
    <source>
        <dbReference type="EMBL" id="RYJ63809.1"/>
    </source>
</evidence>
<evidence type="ECO:0000313" key="2">
    <source>
        <dbReference type="EMBL" id="RMH99749.1"/>
    </source>
</evidence>
<dbReference type="OrthoDB" id="5954810at2"/>
<dbReference type="EMBL" id="RWYU02000001">
    <property type="protein sequence ID" value="RYJ63809.1"/>
    <property type="molecule type" value="Genomic_DNA"/>
</dbReference>
<accession>A0A482U954</accession>
<sequence>MNASRHRGFALITALIMLLLLTVLVTSSFTLSKVNLDVVSNQQWRNEALAAADDAIEQVIPSLTGSIPAAQTIGVDINRDHIDDYEVAVAQPECIRVSVATQVAPSSLTLEGMSSSTWNTEWELVASVLDPSTGASVRVRSGVRLLLSDARKNQLCP</sequence>
<gene>
    <name evidence="2" type="ORF">EA798_03480</name>
    <name evidence="3" type="ORF">EJA06_000800</name>
</gene>
<protein>
    <recommendedName>
        <fullName evidence="1">Type 4 fimbrial biogenesis protein PilX N-terminal domain-containing protein</fullName>
    </recommendedName>
</protein>
<dbReference type="RefSeq" id="WP_106157656.1">
    <property type="nucleotide sequence ID" value="NZ_DAMCBJ010000008.1"/>
</dbReference>
<organism evidence="3 5">
    <name type="scientific">Pseudomonas songnenensis</name>
    <dbReference type="NCBI Taxonomy" id="1176259"/>
    <lineage>
        <taxon>Bacteria</taxon>
        <taxon>Pseudomonadati</taxon>
        <taxon>Pseudomonadota</taxon>
        <taxon>Gammaproteobacteria</taxon>
        <taxon>Pseudomonadales</taxon>
        <taxon>Pseudomonadaceae</taxon>
        <taxon>Pseudomonas</taxon>
    </lineage>
</organism>
<dbReference type="Proteomes" id="UP000282800">
    <property type="component" value="Unassembled WGS sequence"/>
</dbReference>
<evidence type="ECO:0000313" key="4">
    <source>
        <dbReference type="Proteomes" id="UP000279228"/>
    </source>
</evidence>
<comment type="caution">
    <text evidence="3">The sequence shown here is derived from an EMBL/GenBank/DDBJ whole genome shotgun (WGS) entry which is preliminary data.</text>
</comment>
<dbReference type="Proteomes" id="UP000279228">
    <property type="component" value="Unassembled WGS sequence"/>
</dbReference>
<dbReference type="InterPro" id="IPR025746">
    <property type="entry name" value="PilX_N_dom"/>
</dbReference>
<dbReference type="AlphaFoldDB" id="A0A482U954"/>